<dbReference type="STRING" id="228230.RMCC_2481"/>
<proteinExistence type="predicted"/>
<keyword evidence="1" id="KW-0472">Membrane</keyword>
<name>A0A100WCB6_MYCCR</name>
<reference evidence="3" key="1">
    <citation type="journal article" date="2016" name="Genome Announc.">
        <title>Draft Genome Sequences of Five Rapidly Growing Mycobacterium Species, M. thermoresistibile, M. fortuitum subsp. acetamidolyticum, M. canariasense, M. brisbanense, and M. novocastrense.</title>
        <authorList>
            <person name="Katahira K."/>
            <person name="Ogura Y."/>
            <person name="Gotoh Y."/>
            <person name="Hayashi T."/>
        </authorList>
    </citation>
    <scope>NUCLEOTIDE SEQUENCE [LARGE SCALE GENOMIC DNA]</scope>
    <source>
        <strain evidence="3">JCM15298</strain>
    </source>
</reference>
<comment type="caution">
    <text evidence="2">The sequence shown here is derived from an EMBL/GenBank/DDBJ whole genome shotgun (WGS) entry which is preliminary data.</text>
</comment>
<organism evidence="2 3">
    <name type="scientific">Mycolicibacterium canariasense</name>
    <name type="common">Mycobacterium canariasense</name>
    <dbReference type="NCBI Taxonomy" id="228230"/>
    <lineage>
        <taxon>Bacteria</taxon>
        <taxon>Bacillati</taxon>
        <taxon>Actinomycetota</taxon>
        <taxon>Actinomycetes</taxon>
        <taxon>Mycobacteriales</taxon>
        <taxon>Mycobacteriaceae</taxon>
        <taxon>Mycolicibacterium</taxon>
    </lineage>
</organism>
<keyword evidence="3" id="KW-1185">Reference proteome</keyword>
<evidence type="ECO:0000256" key="1">
    <source>
        <dbReference type="SAM" id="Phobius"/>
    </source>
</evidence>
<feature type="transmembrane region" description="Helical" evidence="1">
    <location>
        <begin position="34"/>
        <end position="57"/>
    </location>
</feature>
<dbReference type="Proteomes" id="UP000069443">
    <property type="component" value="Unassembled WGS sequence"/>
</dbReference>
<dbReference type="EMBL" id="BCSY01000039">
    <property type="protein sequence ID" value="GAS95515.1"/>
    <property type="molecule type" value="Genomic_DNA"/>
</dbReference>
<reference evidence="3" key="2">
    <citation type="submission" date="2016-02" db="EMBL/GenBank/DDBJ databases">
        <title>Draft genome sequence of five rapidly growing Mycobacterium species.</title>
        <authorList>
            <person name="Katahira K."/>
            <person name="Gotou Y."/>
            <person name="Iida K."/>
            <person name="Ogura Y."/>
            <person name="Hayashi T."/>
        </authorList>
    </citation>
    <scope>NUCLEOTIDE SEQUENCE [LARGE SCALE GENOMIC DNA]</scope>
    <source>
        <strain evidence="3">JCM15298</strain>
    </source>
</reference>
<protein>
    <submittedName>
        <fullName evidence="2">Common antigen polymerase</fullName>
    </submittedName>
</protein>
<sequence length="58" mass="6053">MSVLAVAAILLGAVPILAFIWYLIHEDAEAFFEALGLAVVFAASVAAICWGIAYLVAS</sequence>
<accession>A0A100WCB6</accession>
<keyword evidence="1" id="KW-1133">Transmembrane helix</keyword>
<dbReference type="RefSeq" id="WP_165605312.1">
    <property type="nucleotide sequence ID" value="NZ_BCSY01000039.1"/>
</dbReference>
<evidence type="ECO:0000313" key="2">
    <source>
        <dbReference type="EMBL" id="GAS95515.1"/>
    </source>
</evidence>
<dbReference type="AlphaFoldDB" id="A0A100WCB6"/>
<keyword evidence="1" id="KW-0812">Transmembrane</keyword>
<gene>
    <name evidence="2" type="ORF">RMCC_2481</name>
</gene>
<evidence type="ECO:0000313" key="3">
    <source>
        <dbReference type="Proteomes" id="UP000069443"/>
    </source>
</evidence>